<dbReference type="Gene3D" id="3.40.630.30">
    <property type="match status" value="1"/>
</dbReference>
<gene>
    <name evidence="2" type="ORF">BN8_01557</name>
</gene>
<name>I2GF73_9BACT</name>
<dbReference type="InterPro" id="IPR051531">
    <property type="entry name" value="N-acetyltransferase"/>
</dbReference>
<evidence type="ECO:0000259" key="1">
    <source>
        <dbReference type="PROSITE" id="PS51186"/>
    </source>
</evidence>
<protein>
    <submittedName>
        <fullName evidence="2">GCN5-related N-acetyltransferase</fullName>
        <ecNumber evidence="2">2.3.1.128</ecNumber>
    </submittedName>
</protein>
<dbReference type="RefSeq" id="WP_009281132.1">
    <property type="nucleotide sequence ID" value="NZ_CAIT01000005.1"/>
</dbReference>
<dbReference type="Proteomes" id="UP000009309">
    <property type="component" value="Unassembled WGS sequence"/>
</dbReference>
<reference evidence="2 3" key="1">
    <citation type="journal article" date="2012" name="J. Bacteriol.">
        <title>Genome Sequence of the Filamentous Bacterium Fibrisoma limi BUZ 3T.</title>
        <authorList>
            <person name="Filippini M."/>
            <person name="Qi W."/>
            <person name="Jaenicke S."/>
            <person name="Goesmann A."/>
            <person name="Smits T.H."/>
            <person name="Bagheri H.C."/>
        </authorList>
    </citation>
    <scope>NUCLEOTIDE SEQUENCE [LARGE SCALE GENOMIC DNA]</scope>
    <source>
        <strain evidence="3">BUZ 3T</strain>
    </source>
</reference>
<dbReference type="OrthoDB" id="9798081at2"/>
<comment type="caution">
    <text evidence="2">The sequence shown here is derived from an EMBL/GenBank/DDBJ whole genome shotgun (WGS) entry which is preliminary data.</text>
</comment>
<organism evidence="2 3">
    <name type="scientific">Fibrisoma limi BUZ 3</name>
    <dbReference type="NCBI Taxonomy" id="1185876"/>
    <lineage>
        <taxon>Bacteria</taxon>
        <taxon>Pseudomonadati</taxon>
        <taxon>Bacteroidota</taxon>
        <taxon>Cytophagia</taxon>
        <taxon>Cytophagales</taxon>
        <taxon>Spirosomataceae</taxon>
        <taxon>Fibrisoma</taxon>
    </lineage>
</organism>
<keyword evidence="3" id="KW-1185">Reference proteome</keyword>
<dbReference type="eggNOG" id="COG1670">
    <property type="taxonomic scope" value="Bacteria"/>
</dbReference>
<dbReference type="GO" id="GO:0016747">
    <property type="term" value="F:acyltransferase activity, transferring groups other than amino-acyl groups"/>
    <property type="evidence" value="ECO:0007669"/>
    <property type="project" value="InterPro"/>
</dbReference>
<evidence type="ECO:0000313" key="3">
    <source>
        <dbReference type="Proteomes" id="UP000009309"/>
    </source>
</evidence>
<dbReference type="InterPro" id="IPR016181">
    <property type="entry name" value="Acyl_CoA_acyltransferase"/>
</dbReference>
<dbReference type="EMBL" id="CAIT01000005">
    <property type="protein sequence ID" value="CCH52548.1"/>
    <property type="molecule type" value="Genomic_DNA"/>
</dbReference>
<sequence>MDLLVTERLRLRHLTIQDAPFILELLNTPSWLTYIGDRGVRTLDDARNYMLHGPMSSYERHGFGLYRVALQDTDTPIGLCGLLQRETLDKPDIGFAFLPDHAGKGYGFESASAVLAHELAKPGLKAVAAIVTPTNQPSIRLIEKLGLRFQKRFRLINDSEELLLFEGPVP</sequence>
<evidence type="ECO:0000313" key="2">
    <source>
        <dbReference type="EMBL" id="CCH52548.1"/>
    </source>
</evidence>
<dbReference type="PANTHER" id="PTHR43792">
    <property type="entry name" value="GNAT FAMILY, PUTATIVE (AFU_ORTHOLOGUE AFUA_3G00765)-RELATED-RELATED"/>
    <property type="match status" value="1"/>
</dbReference>
<keyword evidence="2" id="KW-0012">Acyltransferase</keyword>
<dbReference type="STRING" id="1185876.BN8_01557"/>
<dbReference type="SUPFAM" id="SSF55729">
    <property type="entry name" value="Acyl-CoA N-acyltransferases (Nat)"/>
    <property type="match status" value="1"/>
</dbReference>
<accession>I2GF73</accession>
<proteinExistence type="predicted"/>
<dbReference type="PROSITE" id="PS51186">
    <property type="entry name" value="GNAT"/>
    <property type="match status" value="1"/>
</dbReference>
<feature type="domain" description="N-acetyltransferase" evidence="1">
    <location>
        <begin position="9"/>
        <end position="166"/>
    </location>
</feature>
<dbReference type="EC" id="2.3.1.128" evidence="2"/>
<keyword evidence="2" id="KW-0808">Transferase</keyword>
<dbReference type="InterPro" id="IPR000182">
    <property type="entry name" value="GNAT_dom"/>
</dbReference>
<dbReference type="AlphaFoldDB" id="I2GF73"/>
<dbReference type="PANTHER" id="PTHR43792:SF1">
    <property type="entry name" value="N-ACETYLTRANSFERASE DOMAIN-CONTAINING PROTEIN"/>
    <property type="match status" value="1"/>
</dbReference>
<dbReference type="Pfam" id="PF13302">
    <property type="entry name" value="Acetyltransf_3"/>
    <property type="match status" value="1"/>
</dbReference>